<organism evidence="4 5">
    <name type="scientific">Grifola frondosa</name>
    <name type="common">Maitake</name>
    <name type="synonym">Polyporus frondosus</name>
    <dbReference type="NCBI Taxonomy" id="5627"/>
    <lineage>
        <taxon>Eukaryota</taxon>
        <taxon>Fungi</taxon>
        <taxon>Dikarya</taxon>
        <taxon>Basidiomycota</taxon>
        <taxon>Agaricomycotina</taxon>
        <taxon>Agaricomycetes</taxon>
        <taxon>Polyporales</taxon>
        <taxon>Grifolaceae</taxon>
        <taxon>Grifola</taxon>
    </lineage>
</organism>
<evidence type="ECO:0000313" key="5">
    <source>
        <dbReference type="Proteomes" id="UP000092993"/>
    </source>
</evidence>
<feature type="region of interest" description="Disordered" evidence="2">
    <location>
        <begin position="104"/>
        <end position="185"/>
    </location>
</feature>
<gene>
    <name evidence="4" type="ORF">A0H81_03762</name>
</gene>
<feature type="compositionally biased region" description="Polar residues" evidence="2">
    <location>
        <begin position="241"/>
        <end position="264"/>
    </location>
</feature>
<feature type="compositionally biased region" description="Polar residues" evidence="2">
    <location>
        <begin position="106"/>
        <end position="124"/>
    </location>
</feature>
<dbReference type="GO" id="GO:0008270">
    <property type="term" value="F:zinc ion binding"/>
    <property type="evidence" value="ECO:0007669"/>
    <property type="project" value="InterPro"/>
</dbReference>
<proteinExistence type="predicted"/>
<reference evidence="4 5" key="1">
    <citation type="submission" date="2016-03" db="EMBL/GenBank/DDBJ databases">
        <title>Whole genome sequencing of Grifola frondosa 9006-11.</title>
        <authorList>
            <person name="Min B."/>
            <person name="Park H."/>
            <person name="Kim J.-G."/>
            <person name="Cho H."/>
            <person name="Oh Y.-L."/>
            <person name="Kong W.-S."/>
            <person name="Choi I.-G."/>
        </authorList>
    </citation>
    <scope>NUCLEOTIDE SEQUENCE [LARGE SCALE GENOMIC DNA]</scope>
    <source>
        <strain evidence="4 5">9006-11</strain>
    </source>
</reference>
<comment type="caution">
    <text evidence="4">The sequence shown here is derived from an EMBL/GenBank/DDBJ whole genome shotgun (WGS) entry which is preliminary data.</text>
</comment>
<dbReference type="OrthoDB" id="3060267at2759"/>
<name>A0A1C7MIQ1_GRIFR</name>
<feature type="domain" description="CCHC-type" evidence="3">
    <location>
        <begin position="194"/>
        <end position="207"/>
    </location>
</feature>
<dbReference type="SUPFAM" id="SSF57756">
    <property type="entry name" value="Retrovirus zinc finger-like domains"/>
    <property type="match status" value="1"/>
</dbReference>
<keyword evidence="5" id="KW-1185">Reference proteome</keyword>
<dbReference type="EMBL" id="LUGG01000003">
    <property type="protein sequence ID" value="OBZ76507.1"/>
    <property type="molecule type" value="Genomic_DNA"/>
</dbReference>
<feature type="region of interest" description="Disordered" evidence="2">
    <location>
        <begin position="231"/>
        <end position="281"/>
    </location>
</feature>
<feature type="compositionally biased region" description="Basic and acidic residues" evidence="2">
    <location>
        <begin position="156"/>
        <end position="166"/>
    </location>
</feature>
<dbReference type="InterPro" id="IPR036875">
    <property type="entry name" value="Znf_CCHC_sf"/>
</dbReference>
<dbReference type="GO" id="GO:0003676">
    <property type="term" value="F:nucleic acid binding"/>
    <property type="evidence" value="ECO:0007669"/>
    <property type="project" value="InterPro"/>
</dbReference>
<evidence type="ECO:0000313" key="4">
    <source>
        <dbReference type="EMBL" id="OBZ76507.1"/>
    </source>
</evidence>
<accession>A0A1C7MIQ1</accession>
<evidence type="ECO:0000256" key="2">
    <source>
        <dbReference type="SAM" id="MobiDB-lite"/>
    </source>
</evidence>
<keyword evidence="1" id="KW-0507">mRNA processing</keyword>
<dbReference type="InterPro" id="IPR001878">
    <property type="entry name" value="Znf_CCHC"/>
</dbReference>
<protein>
    <recommendedName>
        <fullName evidence="3">CCHC-type domain-containing protein</fullName>
    </recommendedName>
</protein>
<dbReference type="AlphaFoldDB" id="A0A1C7MIQ1"/>
<dbReference type="Proteomes" id="UP000092993">
    <property type="component" value="Unassembled WGS sequence"/>
</dbReference>
<dbReference type="GO" id="GO:0006397">
    <property type="term" value="P:mRNA processing"/>
    <property type="evidence" value="ECO:0007669"/>
    <property type="project" value="UniProtKB-KW"/>
</dbReference>
<dbReference type="Pfam" id="PF00098">
    <property type="entry name" value="zf-CCHC"/>
    <property type="match status" value="1"/>
</dbReference>
<sequence>MHRRFLHKNVHQIASDKWDQATYSASRGGIVDLYERLNKYAEQMFEHPSDFKFRQQFLSALPSGMCEAIVLHQGRSAAMSTFRKIYAAALPYERGLDTMKALQMKKPSSATTSGDKPHLQQSHPVGNHAAPRAIAHSAGHRSSQHNAGCNHFRPHHNSDHRDETRHMPGPSGLDRAAKLADQRAPSKPAVNTVKCYTCGQLGHYSTDPKCPKYGTWTGAQHMFVQRVVDDQSEDDDAAVNNGPSATEQTPAANEFPEQNDQGPLTMQGYPESDYGFGGSQYSSTDERYVNSDISDLDEEVHDDVHFGLMRLAAMRVEPHLTTHPKGRIDQLVQNFQLTAGLPTRSMCNAWLYDPRQL</sequence>
<evidence type="ECO:0000259" key="3">
    <source>
        <dbReference type="Pfam" id="PF00098"/>
    </source>
</evidence>
<evidence type="ECO:0000256" key="1">
    <source>
        <dbReference type="ARBA" id="ARBA00022664"/>
    </source>
</evidence>